<organism evidence="1 2">
    <name type="scientific">Prototheca wickerhamii</name>
    <dbReference type="NCBI Taxonomy" id="3111"/>
    <lineage>
        <taxon>Eukaryota</taxon>
        <taxon>Viridiplantae</taxon>
        <taxon>Chlorophyta</taxon>
        <taxon>core chlorophytes</taxon>
        <taxon>Trebouxiophyceae</taxon>
        <taxon>Chlorellales</taxon>
        <taxon>Chlorellaceae</taxon>
        <taxon>Prototheca</taxon>
    </lineage>
</organism>
<accession>A0AAD9MHX3</accession>
<reference evidence="1" key="1">
    <citation type="submission" date="2021-01" db="EMBL/GenBank/DDBJ databases">
        <authorList>
            <person name="Eckstrom K.M.E."/>
        </authorList>
    </citation>
    <scope>NUCLEOTIDE SEQUENCE</scope>
    <source>
        <strain evidence="1">UVCC 0001</strain>
    </source>
</reference>
<evidence type="ECO:0000313" key="1">
    <source>
        <dbReference type="EMBL" id="KAK2079214.1"/>
    </source>
</evidence>
<dbReference type="SUPFAM" id="SSF56784">
    <property type="entry name" value="HAD-like"/>
    <property type="match status" value="1"/>
</dbReference>
<dbReference type="Gene3D" id="1.10.150.240">
    <property type="entry name" value="Putative phosphatase, domain 2"/>
    <property type="match status" value="1"/>
</dbReference>
<proteinExistence type="predicted"/>
<evidence type="ECO:0008006" key="3">
    <source>
        <dbReference type="Google" id="ProtNLM"/>
    </source>
</evidence>
<keyword evidence="2" id="KW-1185">Reference proteome</keyword>
<dbReference type="Pfam" id="PF00702">
    <property type="entry name" value="Hydrolase"/>
    <property type="match status" value="1"/>
</dbReference>
<gene>
    <name evidence="1" type="ORF">QBZ16_002905</name>
</gene>
<dbReference type="Gene3D" id="3.40.50.1000">
    <property type="entry name" value="HAD superfamily/HAD-like"/>
    <property type="match status" value="1"/>
</dbReference>
<dbReference type="Proteomes" id="UP001255856">
    <property type="component" value="Unassembled WGS sequence"/>
</dbReference>
<dbReference type="InterPro" id="IPR023198">
    <property type="entry name" value="PGP-like_dom2"/>
</dbReference>
<dbReference type="PANTHER" id="PTHR43885:SF1">
    <property type="entry name" value="SUPERFAMILY HYDROLASE, PUTATIVE (AFU_ORTHOLOGUE AFUA_4G13290)-RELATED"/>
    <property type="match status" value="1"/>
</dbReference>
<dbReference type="InterPro" id="IPR036412">
    <property type="entry name" value="HAD-like_sf"/>
</dbReference>
<dbReference type="SFLD" id="SFLDG01129">
    <property type="entry name" value="C1.5:_HAD__Beta-PGM__Phosphata"/>
    <property type="match status" value="1"/>
</dbReference>
<sequence>MSILVSFDVDGTLIRSTGKNANKLHRDAFSAAFKTVFGLDTTIDVIPHHGSTDTLILVAVLEAHGIDKSKVMEALPELQRVMNEHFLGNLGRAGEGLEVLPGVVDLLKRLQADERFYTCLVTGNLEPIGWGKMDALGIGDLFTQPRFGGFGSDYCSGNTAETWRDRAEFVRLADKKGQRAAFVRRVHIGDAPMDVQAAADAGAVPLGVTTGIYTREQLEKAAPSAIILEGLQDLEQVLHVLEGSN</sequence>
<dbReference type="PANTHER" id="PTHR43885">
    <property type="entry name" value="HALOACID DEHALOGENASE-LIKE HYDROLASE"/>
    <property type="match status" value="1"/>
</dbReference>
<dbReference type="InterPro" id="IPR023214">
    <property type="entry name" value="HAD_sf"/>
</dbReference>
<name>A0AAD9MHX3_PROWI</name>
<comment type="caution">
    <text evidence="1">The sequence shown here is derived from an EMBL/GenBank/DDBJ whole genome shotgun (WGS) entry which is preliminary data.</text>
</comment>
<dbReference type="EMBL" id="JASFZW010000003">
    <property type="protein sequence ID" value="KAK2079214.1"/>
    <property type="molecule type" value="Genomic_DNA"/>
</dbReference>
<evidence type="ECO:0000313" key="2">
    <source>
        <dbReference type="Proteomes" id="UP001255856"/>
    </source>
</evidence>
<dbReference type="SFLD" id="SFLDS00003">
    <property type="entry name" value="Haloacid_Dehalogenase"/>
    <property type="match status" value="1"/>
</dbReference>
<dbReference type="AlphaFoldDB" id="A0AAD9MHX3"/>
<protein>
    <recommendedName>
        <fullName evidence="3">Haloacid dehalogenase</fullName>
    </recommendedName>
</protein>